<accession>A0A1H1CLJ1</accession>
<dbReference type="InterPro" id="IPR012338">
    <property type="entry name" value="Beta-lactam/transpept-like"/>
</dbReference>
<dbReference type="KEGG" id="acry:AC20117_07460"/>
<dbReference type="RefSeq" id="WP_074700267.1">
    <property type="nucleotide sequence ID" value="NZ_CP018863.1"/>
</dbReference>
<dbReference type="Proteomes" id="UP000181917">
    <property type="component" value="Unassembled WGS sequence"/>
</dbReference>
<evidence type="ECO:0000313" key="3">
    <source>
        <dbReference type="EMBL" id="SDQ65032.1"/>
    </source>
</evidence>
<dbReference type="GO" id="GO:0008658">
    <property type="term" value="F:penicillin binding"/>
    <property type="evidence" value="ECO:0007669"/>
    <property type="project" value="InterPro"/>
</dbReference>
<dbReference type="Gene3D" id="3.40.710.10">
    <property type="entry name" value="DD-peptidase/beta-lactamase superfamily"/>
    <property type="match status" value="1"/>
</dbReference>
<evidence type="ECO:0000313" key="4">
    <source>
        <dbReference type="Proteomes" id="UP000181917"/>
    </source>
</evidence>
<name>A0A1H1CLJ1_9MICC</name>
<keyword evidence="4" id="KW-1185">Reference proteome</keyword>
<proteinExistence type="predicted"/>
<dbReference type="PANTHER" id="PTHR30627">
    <property type="entry name" value="PEPTIDOGLYCAN D,D-TRANSPEPTIDASE"/>
    <property type="match status" value="1"/>
</dbReference>
<feature type="domain" description="Penicillin binding protein A dimerisation" evidence="2">
    <location>
        <begin position="52"/>
        <end position="134"/>
    </location>
</feature>
<dbReference type="GO" id="GO:0071972">
    <property type="term" value="F:peptidoglycan L,D-transpeptidase activity"/>
    <property type="evidence" value="ECO:0007669"/>
    <property type="project" value="TreeGrafter"/>
</dbReference>
<dbReference type="Pfam" id="PF21922">
    <property type="entry name" value="PBP_dimer_2"/>
    <property type="match status" value="1"/>
</dbReference>
<evidence type="ECO:0000259" key="2">
    <source>
        <dbReference type="Pfam" id="PF21922"/>
    </source>
</evidence>
<dbReference type="SUPFAM" id="SSF56601">
    <property type="entry name" value="beta-lactamase/transpeptidase-like"/>
    <property type="match status" value="1"/>
</dbReference>
<dbReference type="InterPro" id="IPR054120">
    <property type="entry name" value="PBPA_dimer"/>
</dbReference>
<evidence type="ECO:0000259" key="1">
    <source>
        <dbReference type="Pfam" id="PF00905"/>
    </source>
</evidence>
<sequence>MNQAIRNTWVVAIAMFALLFGSLTVVQFFEADDLNANDWNSRTLYKNFDKNRGAILVGGDPIVESVPSDDEFEYQRVYNEPELYAPITGFYSLVYSATQMEAAMNEELSGNSNDFFYDRILQLFSGSQVEGASVELTLDPELQQMAFDMIPDGMKGSIVVMEPDTGNILAMASKPSFDPNVLAGHNTDEVTSNMAELEEVAGLSPFTNPATQSLLAPGSVFKLVDTAAALESGEYDADSELDNPAELPLPGTNISLPNFVNGGCAARTTVDFSFALEQSCNTPFAQIAMDLGEDAIAEQAQKFGFGEAYKIPIPVTASQFPTGMSDDLLAQAAIGQYDVRVTPLQVAMMSAAIANDGVLMKPNLVRTVRAPDLRVLDSPEPEELQRSLSAENAELIQQWMVNAVDRGIANGAAIPGVEVAGKTGTAELMAGSEGNNSWFTGFAPADDPEAVVSIVIEDVNLATGSQLTSPNAQKLLEAVLNK</sequence>
<organism evidence="3 4">
    <name type="scientific">Crystallibacter crystallopoietes</name>
    <dbReference type="NCBI Taxonomy" id="37928"/>
    <lineage>
        <taxon>Bacteria</taxon>
        <taxon>Bacillati</taxon>
        <taxon>Actinomycetota</taxon>
        <taxon>Actinomycetes</taxon>
        <taxon>Micrococcales</taxon>
        <taxon>Micrococcaceae</taxon>
        <taxon>Crystallibacter</taxon>
    </lineage>
</organism>
<dbReference type="Gene3D" id="3.90.1310.10">
    <property type="entry name" value="Penicillin-binding protein 2a (Domain 2)"/>
    <property type="match status" value="1"/>
</dbReference>
<dbReference type="Pfam" id="PF00905">
    <property type="entry name" value="Transpeptidase"/>
    <property type="match status" value="1"/>
</dbReference>
<dbReference type="InterPro" id="IPR050515">
    <property type="entry name" value="Beta-lactam/transpept"/>
</dbReference>
<reference evidence="3 4" key="1">
    <citation type="submission" date="2016-10" db="EMBL/GenBank/DDBJ databases">
        <authorList>
            <person name="de Groot N.N."/>
        </authorList>
    </citation>
    <scope>NUCLEOTIDE SEQUENCE [LARGE SCALE GENOMIC DNA]</scope>
    <source>
        <strain evidence="3 4">DSM 20117</strain>
    </source>
</reference>
<dbReference type="OrthoDB" id="9766847at2"/>
<dbReference type="STRING" id="37928.SAMN04489742_1982"/>
<dbReference type="AlphaFoldDB" id="A0A1H1CLJ1"/>
<dbReference type="GO" id="GO:0005886">
    <property type="term" value="C:plasma membrane"/>
    <property type="evidence" value="ECO:0007669"/>
    <property type="project" value="TreeGrafter"/>
</dbReference>
<protein>
    <submittedName>
        <fullName evidence="3">Cell elongation-specific peptidoglycan D,D-transpeptidase</fullName>
    </submittedName>
</protein>
<dbReference type="EMBL" id="FNKH01000002">
    <property type="protein sequence ID" value="SDQ65032.1"/>
    <property type="molecule type" value="Genomic_DNA"/>
</dbReference>
<gene>
    <name evidence="3" type="ORF">SAMN04489742_1982</name>
</gene>
<dbReference type="GO" id="GO:0071555">
    <property type="term" value="P:cell wall organization"/>
    <property type="evidence" value="ECO:0007669"/>
    <property type="project" value="TreeGrafter"/>
</dbReference>
<feature type="domain" description="Penicillin-binding protein transpeptidase" evidence="1">
    <location>
        <begin position="156"/>
        <end position="476"/>
    </location>
</feature>
<dbReference type="InterPro" id="IPR001460">
    <property type="entry name" value="PCN-bd_Tpept"/>
</dbReference>
<dbReference type="PANTHER" id="PTHR30627:SF24">
    <property type="entry name" value="PENICILLIN-BINDING PROTEIN 4B"/>
    <property type="match status" value="1"/>
</dbReference>